<accession>A0A0E9RKF8</accession>
<proteinExistence type="predicted"/>
<evidence type="ECO:0000256" key="1">
    <source>
        <dbReference type="SAM" id="Phobius"/>
    </source>
</evidence>
<dbReference type="AlphaFoldDB" id="A0A0E9RKF8"/>
<sequence>MNKWLLNYAHLFLYFLTKIVLLFLWK</sequence>
<reference evidence="2" key="2">
    <citation type="journal article" date="2015" name="Fish Shellfish Immunol.">
        <title>Early steps in the European eel (Anguilla anguilla)-Vibrio vulnificus interaction in the gills: Role of the RtxA13 toxin.</title>
        <authorList>
            <person name="Callol A."/>
            <person name="Pajuelo D."/>
            <person name="Ebbesson L."/>
            <person name="Teles M."/>
            <person name="MacKenzie S."/>
            <person name="Amaro C."/>
        </authorList>
    </citation>
    <scope>NUCLEOTIDE SEQUENCE</scope>
</reference>
<keyword evidence="1" id="KW-0812">Transmembrane</keyword>
<organism evidence="2">
    <name type="scientific">Anguilla anguilla</name>
    <name type="common">European freshwater eel</name>
    <name type="synonym">Muraena anguilla</name>
    <dbReference type="NCBI Taxonomy" id="7936"/>
    <lineage>
        <taxon>Eukaryota</taxon>
        <taxon>Metazoa</taxon>
        <taxon>Chordata</taxon>
        <taxon>Craniata</taxon>
        <taxon>Vertebrata</taxon>
        <taxon>Euteleostomi</taxon>
        <taxon>Actinopterygii</taxon>
        <taxon>Neopterygii</taxon>
        <taxon>Teleostei</taxon>
        <taxon>Anguilliformes</taxon>
        <taxon>Anguillidae</taxon>
        <taxon>Anguilla</taxon>
    </lineage>
</organism>
<feature type="transmembrane region" description="Helical" evidence="1">
    <location>
        <begin position="6"/>
        <end position="25"/>
    </location>
</feature>
<keyword evidence="1" id="KW-1133">Transmembrane helix</keyword>
<protein>
    <submittedName>
        <fullName evidence="2">Uncharacterized protein</fullName>
    </submittedName>
</protein>
<keyword evidence="1" id="KW-0472">Membrane</keyword>
<reference evidence="2" key="1">
    <citation type="submission" date="2014-11" db="EMBL/GenBank/DDBJ databases">
        <authorList>
            <person name="Amaro Gonzalez C."/>
        </authorList>
    </citation>
    <scope>NUCLEOTIDE SEQUENCE</scope>
</reference>
<dbReference type="EMBL" id="GBXM01078988">
    <property type="protein sequence ID" value="JAH29589.1"/>
    <property type="molecule type" value="Transcribed_RNA"/>
</dbReference>
<evidence type="ECO:0000313" key="2">
    <source>
        <dbReference type="EMBL" id="JAH29589.1"/>
    </source>
</evidence>
<name>A0A0E9RKF8_ANGAN</name>